<dbReference type="InterPro" id="IPR006668">
    <property type="entry name" value="Mg_transptr_MgtE_intracell_dom"/>
</dbReference>
<protein>
    <submittedName>
        <fullName evidence="4">MgtE intracellular region</fullName>
    </submittedName>
</protein>
<organism evidence="4 5">
    <name type="scientific">Catenulispora acidiphila (strain DSM 44928 / JCM 14897 / NBRC 102108 / NRRL B-24433 / ID139908)</name>
    <dbReference type="NCBI Taxonomy" id="479433"/>
    <lineage>
        <taxon>Bacteria</taxon>
        <taxon>Bacillati</taxon>
        <taxon>Actinomycetota</taxon>
        <taxon>Actinomycetes</taxon>
        <taxon>Catenulisporales</taxon>
        <taxon>Catenulisporaceae</taxon>
        <taxon>Catenulispora</taxon>
    </lineage>
</organism>
<dbReference type="OrthoDB" id="9764830at2"/>
<feature type="region of interest" description="Disordered" evidence="2">
    <location>
        <begin position="435"/>
        <end position="454"/>
    </location>
</feature>
<dbReference type="Pfam" id="PF26205">
    <property type="entry name" value="SH3_actinomycetes"/>
    <property type="match status" value="1"/>
</dbReference>
<dbReference type="InterPro" id="IPR027275">
    <property type="entry name" value="PRC-brl_dom"/>
</dbReference>
<dbReference type="FunCoup" id="C7QHD8">
    <property type="interactions" value="1"/>
</dbReference>
<reference evidence="4 5" key="1">
    <citation type="journal article" date="2009" name="Stand. Genomic Sci.">
        <title>Complete genome sequence of Catenulispora acidiphila type strain (ID 139908).</title>
        <authorList>
            <person name="Copeland A."/>
            <person name="Lapidus A."/>
            <person name="Glavina Del Rio T."/>
            <person name="Nolan M."/>
            <person name="Lucas S."/>
            <person name="Chen F."/>
            <person name="Tice H."/>
            <person name="Cheng J.F."/>
            <person name="Bruce D."/>
            <person name="Goodwin L."/>
            <person name="Pitluck S."/>
            <person name="Mikhailova N."/>
            <person name="Pati A."/>
            <person name="Ivanova N."/>
            <person name="Mavromatis K."/>
            <person name="Chen A."/>
            <person name="Palaniappan K."/>
            <person name="Chain P."/>
            <person name="Land M."/>
            <person name="Hauser L."/>
            <person name="Chang Y.J."/>
            <person name="Jeffries C.D."/>
            <person name="Chertkov O."/>
            <person name="Brettin T."/>
            <person name="Detter J.C."/>
            <person name="Han C."/>
            <person name="Ali Z."/>
            <person name="Tindall B.J."/>
            <person name="Goker M."/>
            <person name="Bristow J."/>
            <person name="Eisen J.A."/>
            <person name="Markowitz V."/>
            <person name="Hugenholtz P."/>
            <person name="Kyrpides N.C."/>
            <person name="Klenk H.P."/>
        </authorList>
    </citation>
    <scope>NUCLEOTIDE SEQUENCE [LARGE SCALE GENOMIC DNA]</scope>
    <source>
        <strain evidence="5">DSM 44928 / JCM 14897 / NBRC 102108 / NRRL B-24433 / ID139908</strain>
    </source>
</reference>
<dbReference type="AlphaFoldDB" id="C7QHD8"/>
<dbReference type="Proteomes" id="UP000000851">
    <property type="component" value="Chromosome"/>
</dbReference>
<dbReference type="CDD" id="cd04606">
    <property type="entry name" value="CBS_pair_Mg_transporter"/>
    <property type="match status" value="1"/>
</dbReference>
<dbReference type="EMBL" id="CP001700">
    <property type="protein sequence ID" value="ACU69077.1"/>
    <property type="molecule type" value="Genomic_DNA"/>
</dbReference>
<gene>
    <name evidence="4" type="ordered locus">Caci_0122</name>
</gene>
<dbReference type="STRING" id="479433.Caci_0122"/>
<dbReference type="SMART" id="SM00924">
    <property type="entry name" value="MgtE_N"/>
    <property type="match status" value="1"/>
</dbReference>
<dbReference type="Gene3D" id="3.10.580.10">
    <property type="entry name" value="CBS-domain"/>
    <property type="match status" value="1"/>
</dbReference>
<feature type="domain" description="CBS" evidence="3">
    <location>
        <begin position="286"/>
        <end position="352"/>
    </location>
</feature>
<dbReference type="Pfam" id="PF03448">
    <property type="entry name" value="MgtE_N"/>
    <property type="match status" value="1"/>
</dbReference>
<dbReference type="SUPFAM" id="SSF50346">
    <property type="entry name" value="PRC-barrel domain"/>
    <property type="match status" value="1"/>
</dbReference>
<accession>C7QHD8</accession>
<keyword evidence="5" id="KW-1185">Reference proteome</keyword>
<dbReference type="InParanoid" id="C7QHD8"/>
<dbReference type="GO" id="GO:0016020">
    <property type="term" value="C:membrane"/>
    <property type="evidence" value="ECO:0007669"/>
    <property type="project" value="InterPro"/>
</dbReference>
<dbReference type="InterPro" id="IPR011033">
    <property type="entry name" value="PRC_barrel-like_sf"/>
</dbReference>
<dbReference type="PANTHER" id="PTHR43773">
    <property type="entry name" value="MAGNESIUM TRANSPORTER MGTE"/>
    <property type="match status" value="1"/>
</dbReference>
<dbReference type="SUPFAM" id="SSF54631">
    <property type="entry name" value="CBS-domain pair"/>
    <property type="match status" value="1"/>
</dbReference>
<dbReference type="PROSITE" id="PS51371">
    <property type="entry name" value="CBS"/>
    <property type="match status" value="2"/>
</dbReference>
<dbReference type="Pfam" id="PF05239">
    <property type="entry name" value="PRC"/>
    <property type="match status" value="1"/>
</dbReference>
<evidence type="ECO:0000256" key="2">
    <source>
        <dbReference type="SAM" id="MobiDB-lite"/>
    </source>
</evidence>
<dbReference type="SUPFAM" id="SSF158791">
    <property type="entry name" value="MgtE N-terminal domain-like"/>
    <property type="match status" value="1"/>
</dbReference>
<feature type="domain" description="CBS" evidence="3">
    <location>
        <begin position="355"/>
        <end position="412"/>
    </location>
</feature>
<name>C7QHD8_CATAD</name>
<dbReference type="PANTHER" id="PTHR43773:SF1">
    <property type="entry name" value="MAGNESIUM TRANSPORTER MGTE"/>
    <property type="match status" value="1"/>
</dbReference>
<evidence type="ECO:0000313" key="5">
    <source>
        <dbReference type="Proteomes" id="UP000000851"/>
    </source>
</evidence>
<dbReference type="Gene3D" id="1.25.60.10">
    <property type="entry name" value="MgtE N-terminal domain-like"/>
    <property type="match status" value="1"/>
</dbReference>
<dbReference type="InterPro" id="IPR058838">
    <property type="entry name" value="SH3_actinomycetes"/>
</dbReference>
<dbReference type="InterPro" id="IPR006669">
    <property type="entry name" value="MgtE_transporter"/>
</dbReference>
<dbReference type="eggNOG" id="COG1873">
    <property type="taxonomic scope" value="Bacteria"/>
</dbReference>
<evidence type="ECO:0000259" key="3">
    <source>
        <dbReference type="PROSITE" id="PS51371"/>
    </source>
</evidence>
<dbReference type="InterPro" id="IPR038076">
    <property type="entry name" value="MgtE_N_sf"/>
</dbReference>
<dbReference type="InterPro" id="IPR046342">
    <property type="entry name" value="CBS_dom_sf"/>
</dbReference>
<dbReference type="KEGG" id="cai:Caci_0122"/>
<dbReference type="RefSeq" id="WP_012784372.1">
    <property type="nucleotide sequence ID" value="NC_013131.1"/>
</dbReference>
<dbReference type="Pfam" id="PF00571">
    <property type="entry name" value="CBS"/>
    <property type="match status" value="1"/>
</dbReference>
<dbReference type="InterPro" id="IPR000644">
    <property type="entry name" value="CBS_dom"/>
</dbReference>
<proteinExistence type="predicted"/>
<dbReference type="HOGENOM" id="CLU_030870_0_0_11"/>
<dbReference type="eggNOG" id="COG2239">
    <property type="taxonomic scope" value="Bacteria"/>
</dbReference>
<keyword evidence="1" id="KW-0129">CBS domain</keyword>
<evidence type="ECO:0000313" key="4">
    <source>
        <dbReference type="EMBL" id="ACU69077.1"/>
    </source>
</evidence>
<sequence>MRALSRVYVSHLAGRSVFDADGEPVGRIRDIVVSMGAGDAAPRVLGLVLEMQMHGRRRVFLPIGRVTSIESNQVVSTGLVNMRHFQQRPGETLVLTELLDRRVTLKATGETATVRDVAFEPERAGKEMALTKLFVQKAAKTTGLRRRGESLTVDWDAVEGLEVSGAQGAAELVAALDKLHAADLAHVMHELSPRRRGEVAAALDDERLADVMEELPEDDQVEILGELESERAADVLEAMDPDDAADLLGELSADEAERLLALMEPQDANPVRRLLSYREDTAGGLMNSDPIILLPNATVAEALALVRDEERTPANASLVFVTRAPTETPTGRYLGAVHIQRLLREPPMALVSAAVDVELEPLAPDTMLNEVTAYMATYNLVAVPVVDADDRLLGAVTVDDVLDHLLPDDWRLRPPGSHPHDELPPEAREVVELLEGQDAADGAPSPIRTGPGEG</sequence>
<evidence type="ECO:0000256" key="1">
    <source>
        <dbReference type="PROSITE-ProRule" id="PRU00703"/>
    </source>
</evidence>
<dbReference type="GO" id="GO:0015095">
    <property type="term" value="F:magnesium ion transmembrane transporter activity"/>
    <property type="evidence" value="ECO:0007669"/>
    <property type="project" value="InterPro"/>
</dbReference>